<dbReference type="RefSeq" id="WP_068960586.1">
    <property type="nucleotide sequence ID" value="NZ_CAJTAP010000079.1"/>
</dbReference>
<protein>
    <submittedName>
        <fullName evidence="3">Addiction module toxin RelE</fullName>
    </submittedName>
</protein>
<dbReference type="AlphaFoldDB" id="A0A1B1S8V5"/>
<dbReference type="OrthoDB" id="7030467at2"/>
<dbReference type="NCBIfam" id="TIGR02385">
    <property type="entry name" value="RelE_StbE"/>
    <property type="match status" value="1"/>
</dbReference>
<dbReference type="GO" id="GO:0006415">
    <property type="term" value="P:translational termination"/>
    <property type="evidence" value="ECO:0007669"/>
    <property type="project" value="TreeGrafter"/>
</dbReference>
<dbReference type="Gene3D" id="3.30.2310.20">
    <property type="entry name" value="RelE-like"/>
    <property type="match status" value="1"/>
</dbReference>
<evidence type="ECO:0000313" key="4">
    <source>
        <dbReference type="Proteomes" id="UP000186351"/>
    </source>
</evidence>
<dbReference type="Pfam" id="PF15738">
    <property type="entry name" value="YafQ_toxin"/>
    <property type="match status" value="1"/>
</dbReference>
<dbReference type="STRING" id="1796646.A4V02_05530"/>
<sequence>MKKLHPSTQYKKDLKRIRNNPKKAEALLEVLRLLENELPIPAIYKPHMLTSDYAGCMECHIQGDFLLIWIDQTTNDIDLVRLGSHSELFGKGAKR</sequence>
<dbReference type="KEGG" id="pary:A4V02_05530"/>
<dbReference type="SUPFAM" id="SSF143011">
    <property type="entry name" value="RelE-like"/>
    <property type="match status" value="1"/>
</dbReference>
<keyword evidence="4" id="KW-1185">Reference proteome</keyword>
<dbReference type="GO" id="GO:0004521">
    <property type="term" value="F:RNA endonuclease activity"/>
    <property type="evidence" value="ECO:0007669"/>
    <property type="project" value="TreeGrafter"/>
</dbReference>
<accession>A0A1Z2XJS2</accession>
<dbReference type="EMBL" id="CP015402">
    <property type="protein sequence ID" value="ANU63236.1"/>
    <property type="molecule type" value="Genomic_DNA"/>
</dbReference>
<gene>
    <name evidence="3" type="ORF">A4V02_05530</name>
</gene>
<dbReference type="GeneID" id="65536310"/>
<evidence type="ECO:0000256" key="1">
    <source>
        <dbReference type="ARBA" id="ARBA00022649"/>
    </source>
</evidence>
<reference evidence="4" key="1">
    <citation type="submission" date="2016-04" db="EMBL/GenBank/DDBJ databases">
        <title>Complete Genome Sequences of Twelve Strains of a Stable Defined Moderately Diverse Mouse Microbiota 2 (sDMDMm2).</title>
        <authorList>
            <person name="Uchimura Y."/>
            <person name="Wyss M."/>
            <person name="Brugiroux S."/>
            <person name="Limenitakis J.P."/>
            <person name="Stecher B."/>
            <person name="McCoy K.D."/>
            <person name="Macpherson A.J."/>
        </authorList>
    </citation>
    <scope>NUCLEOTIDE SEQUENCE [LARGE SCALE GENOMIC DNA]</scope>
    <source>
        <strain evidence="4">YL27</strain>
    </source>
</reference>
<dbReference type="PIRSF" id="PIRSF006156">
    <property type="entry name" value="YafQ"/>
    <property type="match status" value="1"/>
</dbReference>
<accession>A0A1B1S8V5</accession>
<feature type="active site" description="Proton donor" evidence="2">
    <location>
        <position position="85"/>
    </location>
</feature>
<proteinExistence type="predicted"/>
<dbReference type="Proteomes" id="UP000186351">
    <property type="component" value="Chromosome"/>
</dbReference>
<dbReference type="PANTHER" id="PTHR40588:SF1">
    <property type="entry name" value="MRNA INTERFERASE TOXIN YAFQ"/>
    <property type="match status" value="1"/>
</dbReference>
<name>A0A1B1S8V5_9BACT</name>
<evidence type="ECO:0000313" key="3">
    <source>
        <dbReference type="EMBL" id="ANU63236.1"/>
    </source>
</evidence>
<dbReference type="InterPro" id="IPR004386">
    <property type="entry name" value="Toxin_YafQ-like"/>
</dbReference>
<organism evidence="3 4">
    <name type="scientific">Muribaculum intestinale</name>
    <dbReference type="NCBI Taxonomy" id="1796646"/>
    <lineage>
        <taxon>Bacteria</taxon>
        <taxon>Pseudomonadati</taxon>
        <taxon>Bacteroidota</taxon>
        <taxon>Bacteroidia</taxon>
        <taxon>Bacteroidales</taxon>
        <taxon>Muribaculaceae</taxon>
        <taxon>Muribaculum</taxon>
    </lineage>
</organism>
<dbReference type="PANTHER" id="PTHR40588">
    <property type="entry name" value="MRNA INTERFERASE TOXIN YAFQ"/>
    <property type="match status" value="1"/>
</dbReference>
<dbReference type="GO" id="GO:0006402">
    <property type="term" value="P:mRNA catabolic process"/>
    <property type="evidence" value="ECO:0007669"/>
    <property type="project" value="TreeGrafter"/>
</dbReference>
<dbReference type="InterPro" id="IPR007712">
    <property type="entry name" value="RelE/ParE_toxin"/>
</dbReference>
<keyword evidence="1" id="KW-1277">Toxin-antitoxin system</keyword>
<dbReference type="InterPro" id="IPR035093">
    <property type="entry name" value="RelE/ParE_toxin_dom_sf"/>
</dbReference>
<evidence type="ECO:0000256" key="2">
    <source>
        <dbReference type="PIRSR" id="PIRSR006156-1"/>
    </source>
</evidence>